<organism evidence="3 4">
    <name type="scientific">Carya illinoinensis</name>
    <name type="common">Pecan</name>
    <dbReference type="NCBI Taxonomy" id="32201"/>
    <lineage>
        <taxon>Eukaryota</taxon>
        <taxon>Viridiplantae</taxon>
        <taxon>Streptophyta</taxon>
        <taxon>Embryophyta</taxon>
        <taxon>Tracheophyta</taxon>
        <taxon>Spermatophyta</taxon>
        <taxon>Magnoliopsida</taxon>
        <taxon>eudicotyledons</taxon>
        <taxon>Gunneridae</taxon>
        <taxon>Pentapetalae</taxon>
        <taxon>rosids</taxon>
        <taxon>fabids</taxon>
        <taxon>Fagales</taxon>
        <taxon>Juglandaceae</taxon>
        <taxon>Carya</taxon>
    </lineage>
</organism>
<dbReference type="Proteomes" id="UP000811246">
    <property type="component" value="Chromosome 2"/>
</dbReference>
<evidence type="ECO:0000256" key="1">
    <source>
        <dbReference type="SAM" id="MobiDB-lite"/>
    </source>
</evidence>
<sequence>MCVVLVEVKVKLEKDLSNQNCMGPQSSSSTVSHSALENSCFVRDTWVMEGEMKNKLDSSNKDECNISVPQSLVSNVASVSMGTNVVADAECKVVGGASENSKEEQSEPIICILETNSDSYSRASYTLIQQRTSVGFHEEGAVYSRCFHTEPESILSSEEAYHPSPVSVLELPFEEDLSNDLECLDSISTDICDISETHSEGPGMIVPSDEDSREGSVGDPQENIGLMGLFRVEESRGYSYLIDVLTEVGFHGGILNMDFGTWHTPECPINLSVFETLEKKFGELASWKRSDRRLLFD</sequence>
<evidence type="ECO:0000259" key="2">
    <source>
        <dbReference type="Pfam" id="PF14309"/>
    </source>
</evidence>
<dbReference type="PANTHER" id="PTHR46836">
    <property type="entry name" value="AFADIN"/>
    <property type="match status" value="1"/>
</dbReference>
<evidence type="ECO:0000313" key="3">
    <source>
        <dbReference type="EMBL" id="KAG6728543.1"/>
    </source>
</evidence>
<dbReference type="PANTHER" id="PTHR46836:SF7">
    <property type="entry name" value="PHOSPHATIDYLINOSITOL N-ACETYGLUCOSAMINLYTRANSFERASE SUBUNIT P-LIKE PROTEIN"/>
    <property type="match status" value="1"/>
</dbReference>
<proteinExistence type="predicted"/>
<comment type="caution">
    <text evidence="3">The sequence shown here is derived from an EMBL/GenBank/DDBJ whole genome shotgun (WGS) entry which is preliminary data.</text>
</comment>
<protein>
    <recommendedName>
        <fullName evidence="2">DUF4378 domain-containing protein</fullName>
    </recommendedName>
</protein>
<gene>
    <name evidence="3" type="ORF">I3842_02G177400</name>
</gene>
<reference evidence="3" key="1">
    <citation type="submission" date="2021-01" db="EMBL/GenBank/DDBJ databases">
        <authorList>
            <person name="Lovell J.T."/>
            <person name="Bentley N."/>
            <person name="Bhattarai G."/>
            <person name="Jenkins J.W."/>
            <person name="Sreedasyam A."/>
            <person name="Alarcon Y."/>
            <person name="Bock C."/>
            <person name="Boston L."/>
            <person name="Carlson J."/>
            <person name="Cervantes K."/>
            <person name="Clermont K."/>
            <person name="Krom N."/>
            <person name="Kubenka K."/>
            <person name="Mamidi S."/>
            <person name="Mattison C."/>
            <person name="Monteros M."/>
            <person name="Pisani C."/>
            <person name="Plott C."/>
            <person name="Rajasekar S."/>
            <person name="Rhein H.S."/>
            <person name="Rohla C."/>
            <person name="Song M."/>
            <person name="Hilaire R.S."/>
            <person name="Shu S."/>
            <person name="Wells L."/>
            <person name="Wang X."/>
            <person name="Webber J."/>
            <person name="Heerema R.J."/>
            <person name="Klein P."/>
            <person name="Conner P."/>
            <person name="Grauke L."/>
            <person name="Grimwood J."/>
            <person name="Schmutz J."/>
            <person name="Randall J.J."/>
        </authorList>
    </citation>
    <scope>NUCLEOTIDE SEQUENCE</scope>
    <source>
        <tissue evidence="3">Leaf</tissue>
    </source>
</reference>
<evidence type="ECO:0000313" key="4">
    <source>
        <dbReference type="Proteomes" id="UP000811246"/>
    </source>
</evidence>
<dbReference type="Pfam" id="PF14309">
    <property type="entry name" value="DUF4378"/>
    <property type="match status" value="1"/>
</dbReference>
<dbReference type="InterPro" id="IPR025486">
    <property type="entry name" value="DUF4378"/>
</dbReference>
<feature type="domain" description="DUF4378" evidence="2">
    <location>
        <begin position="238"/>
        <end position="297"/>
    </location>
</feature>
<dbReference type="EMBL" id="CM031826">
    <property type="protein sequence ID" value="KAG6728543.1"/>
    <property type="molecule type" value="Genomic_DNA"/>
</dbReference>
<name>A0A922K0Y1_CARIL</name>
<feature type="region of interest" description="Disordered" evidence="1">
    <location>
        <begin position="198"/>
        <end position="219"/>
    </location>
</feature>
<accession>A0A922K0Y1</accession>
<dbReference type="AlphaFoldDB" id="A0A922K0Y1"/>
<dbReference type="EMBL" id="CM031826">
    <property type="protein sequence ID" value="KAG6728542.1"/>
    <property type="molecule type" value="Genomic_DNA"/>
</dbReference>